<sequence>MCSTQVADYTGNNPDPYISAYYEMPPRQQPTISVRPPSDIHPALRDVDPQESHPESTGQHAGEWGKPPQPPPRAR</sequence>
<dbReference type="Proteomes" id="UP000758603">
    <property type="component" value="Unassembled WGS sequence"/>
</dbReference>
<evidence type="ECO:0000313" key="3">
    <source>
        <dbReference type="Proteomes" id="UP000758603"/>
    </source>
</evidence>
<dbReference type="AlphaFoldDB" id="A0A9P8RGQ0"/>
<feature type="compositionally biased region" description="Basic and acidic residues" evidence="1">
    <location>
        <begin position="42"/>
        <end position="54"/>
    </location>
</feature>
<protein>
    <submittedName>
        <fullName evidence="2">Uncharacterized protein</fullName>
    </submittedName>
</protein>
<evidence type="ECO:0000256" key="1">
    <source>
        <dbReference type="SAM" id="MobiDB-lite"/>
    </source>
</evidence>
<proteinExistence type="predicted"/>
<accession>A0A9P8RGQ0</accession>
<dbReference type="EMBL" id="JAGPXC010000011">
    <property type="protein sequence ID" value="KAH6645678.1"/>
    <property type="molecule type" value="Genomic_DNA"/>
</dbReference>
<reference evidence="2" key="1">
    <citation type="journal article" date="2021" name="Nat. Commun.">
        <title>Genetic determinants of endophytism in the Arabidopsis root mycobiome.</title>
        <authorList>
            <person name="Mesny F."/>
            <person name="Miyauchi S."/>
            <person name="Thiergart T."/>
            <person name="Pickel B."/>
            <person name="Atanasova L."/>
            <person name="Karlsson M."/>
            <person name="Huettel B."/>
            <person name="Barry K.W."/>
            <person name="Haridas S."/>
            <person name="Chen C."/>
            <person name="Bauer D."/>
            <person name="Andreopoulos W."/>
            <person name="Pangilinan J."/>
            <person name="LaButti K."/>
            <person name="Riley R."/>
            <person name="Lipzen A."/>
            <person name="Clum A."/>
            <person name="Drula E."/>
            <person name="Henrissat B."/>
            <person name="Kohler A."/>
            <person name="Grigoriev I.V."/>
            <person name="Martin F.M."/>
            <person name="Hacquard S."/>
        </authorList>
    </citation>
    <scope>NUCLEOTIDE SEQUENCE</scope>
    <source>
        <strain evidence="2">MPI-SDFR-AT-0073</strain>
    </source>
</reference>
<dbReference type="GeneID" id="70133130"/>
<organism evidence="2 3">
    <name type="scientific">Truncatella angustata</name>
    <dbReference type="NCBI Taxonomy" id="152316"/>
    <lineage>
        <taxon>Eukaryota</taxon>
        <taxon>Fungi</taxon>
        <taxon>Dikarya</taxon>
        <taxon>Ascomycota</taxon>
        <taxon>Pezizomycotina</taxon>
        <taxon>Sordariomycetes</taxon>
        <taxon>Xylariomycetidae</taxon>
        <taxon>Amphisphaeriales</taxon>
        <taxon>Sporocadaceae</taxon>
        <taxon>Truncatella</taxon>
    </lineage>
</organism>
<evidence type="ECO:0000313" key="2">
    <source>
        <dbReference type="EMBL" id="KAH6645678.1"/>
    </source>
</evidence>
<name>A0A9P8RGQ0_9PEZI</name>
<feature type="region of interest" description="Disordered" evidence="1">
    <location>
        <begin position="23"/>
        <end position="75"/>
    </location>
</feature>
<gene>
    <name evidence="2" type="ORF">BKA67DRAFT_586131</name>
</gene>
<dbReference type="RefSeq" id="XP_045952192.1">
    <property type="nucleotide sequence ID" value="XM_046104239.1"/>
</dbReference>
<keyword evidence="3" id="KW-1185">Reference proteome</keyword>
<comment type="caution">
    <text evidence="2">The sequence shown here is derived from an EMBL/GenBank/DDBJ whole genome shotgun (WGS) entry which is preliminary data.</text>
</comment>